<protein>
    <submittedName>
        <fullName evidence="1">Uncharacterized protein</fullName>
    </submittedName>
</protein>
<reference evidence="1 2" key="2">
    <citation type="journal article" date="2022" name="Mol. Ecol. Resour.">
        <title>The genomes of chicory, endive, great burdock and yacon provide insights into Asteraceae paleo-polyploidization history and plant inulin production.</title>
        <authorList>
            <person name="Fan W."/>
            <person name="Wang S."/>
            <person name="Wang H."/>
            <person name="Wang A."/>
            <person name="Jiang F."/>
            <person name="Liu H."/>
            <person name="Zhao H."/>
            <person name="Xu D."/>
            <person name="Zhang Y."/>
        </authorList>
    </citation>
    <scope>NUCLEOTIDE SEQUENCE [LARGE SCALE GENOMIC DNA]</scope>
    <source>
        <strain evidence="2">cv. Yunnan</strain>
        <tissue evidence="1">Leaves</tissue>
    </source>
</reference>
<dbReference type="EMBL" id="CM042036">
    <property type="protein sequence ID" value="KAI3745518.1"/>
    <property type="molecule type" value="Genomic_DNA"/>
</dbReference>
<sequence length="79" mass="9388">MLSARGTEPMFWYDGKSERFWIGWEFSGVEELNWDFLNSIQVLHLYHLQCINNSTDHSAELAIGRFYALMEDNLPNFQR</sequence>
<accession>A0ACB9DGM4</accession>
<evidence type="ECO:0000313" key="2">
    <source>
        <dbReference type="Proteomes" id="UP001056120"/>
    </source>
</evidence>
<organism evidence="1 2">
    <name type="scientific">Smallanthus sonchifolius</name>
    <dbReference type="NCBI Taxonomy" id="185202"/>
    <lineage>
        <taxon>Eukaryota</taxon>
        <taxon>Viridiplantae</taxon>
        <taxon>Streptophyta</taxon>
        <taxon>Embryophyta</taxon>
        <taxon>Tracheophyta</taxon>
        <taxon>Spermatophyta</taxon>
        <taxon>Magnoliopsida</taxon>
        <taxon>eudicotyledons</taxon>
        <taxon>Gunneridae</taxon>
        <taxon>Pentapetalae</taxon>
        <taxon>asterids</taxon>
        <taxon>campanulids</taxon>
        <taxon>Asterales</taxon>
        <taxon>Asteraceae</taxon>
        <taxon>Asteroideae</taxon>
        <taxon>Heliantheae alliance</taxon>
        <taxon>Millerieae</taxon>
        <taxon>Smallanthus</taxon>
    </lineage>
</organism>
<dbReference type="Proteomes" id="UP001056120">
    <property type="component" value="Linkage Group LG19"/>
</dbReference>
<gene>
    <name evidence="1" type="ORF">L1987_58632</name>
</gene>
<name>A0ACB9DGM4_9ASTR</name>
<proteinExistence type="predicted"/>
<reference evidence="2" key="1">
    <citation type="journal article" date="2022" name="Mol. Ecol. Resour.">
        <title>The genomes of chicory, endive, great burdock and yacon provide insights into Asteraceae palaeo-polyploidization history and plant inulin production.</title>
        <authorList>
            <person name="Fan W."/>
            <person name="Wang S."/>
            <person name="Wang H."/>
            <person name="Wang A."/>
            <person name="Jiang F."/>
            <person name="Liu H."/>
            <person name="Zhao H."/>
            <person name="Xu D."/>
            <person name="Zhang Y."/>
        </authorList>
    </citation>
    <scope>NUCLEOTIDE SEQUENCE [LARGE SCALE GENOMIC DNA]</scope>
    <source>
        <strain evidence="2">cv. Yunnan</strain>
    </source>
</reference>
<keyword evidence="2" id="KW-1185">Reference proteome</keyword>
<comment type="caution">
    <text evidence="1">The sequence shown here is derived from an EMBL/GenBank/DDBJ whole genome shotgun (WGS) entry which is preliminary data.</text>
</comment>
<evidence type="ECO:0000313" key="1">
    <source>
        <dbReference type="EMBL" id="KAI3745518.1"/>
    </source>
</evidence>